<organism evidence="1 2">
    <name type="scientific">Roseivivax halotolerans</name>
    <dbReference type="NCBI Taxonomy" id="93684"/>
    <lineage>
        <taxon>Bacteria</taxon>
        <taxon>Pseudomonadati</taxon>
        <taxon>Pseudomonadota</taxon>
        <taxon>Alphaproteobacteria</taxon>
        <taxon>Rhodobacterales</taxon>
        <taxon>Roseobacteraceae</taxon>
        <taxon>Roseivivax</taxon>
    </lineage>
</organism>
<evidence type="ECO:0008006" key="3">
    <source>
        <dbReference type="Google" id="ProtNLM"/>
    </source>
</evidence>
<evidence type="ECO:0000313" key="2">
    <source>
        <dbReference type="Proteomes" id="UP000243106"/>
    </source>
</evidence>
<reference evidence="2" key="1">
    <citation type="submission" date="2016-10" db="EMBL/GenBank/DDBJ databases">
        <authorList>
            <person name="Varghese N."/>
            <person name="Submissions S."/>
        </authorList>
    </citation>
    <scope>NUCLEOTIDE SEQUENCE [LARGE SCALE GENOMIC DNA]</scope>
    <source>
        <strain evidence="2">JCM 10271</strain>
    </source>
</reference>
<sequence>MTAYTPSRRDILAFAAASLVPRQAFARSYLELEWDDLMPRGVPYGQIIGPGRIDEENDLWNPEYDANGQRLNMALDGKRVELLGFVLPFEMTVEGVTNFMLVPYVGACIHTPPPPPNQLVFVSTREPWPNDKLWEPVLAAGRLSAKPLTTLVADAGYQMDAERIKVLTW</sequence>
<dbReference type="STRING" id="93684.SAMN05421853_1267"/>
<accession>A0A1I6AMV2</accession>
<dbReference type="AlphaFoldDB" id="A0A1I6AMV2"/>
<gene>
    <name evidence="1" type="ORF">SAMN05421853_1267</name>
</gene>
<evidence type="ECO:0000313" key="1">
    <source>
        <dbReference type="EMBL" id="SFQ69897.1"/>
    </source>
</evidence>
<dbReference type="Pfam" id="PF11736">
    <property type="entry name" value="DUF3299"/>
    <property type="match status" value="1"/>
</dbReference>
<dbReference type="InterPro" id="IPR021727">
    <property type="entry name" value="DUF3299"/>
</dbReference>
<dbReference type="Proteomes" id="UP000243106">
    <property type="component" value="Unassembled WGS sequence"/>
</dbReference>
<proteinExistence type="predicted"/>
<dbReference type="Gene3D" id="2.40.50.870">
    <property type="entry name" value="Protein of unknown function (DUF3299)"/>
    <property type="match status" value="1"/>
</dbReference>
<dbReference type="EMBL" id="FOXV01000026">
    <property type="protein sequence ID" value="SFQ69897.1"/>
    <property type="molecule type" value="Genomic_DNA"/>
</dbReference>
<dbReference type="RefSeq" id="WP_093016015.1">
    <property type="nucleotide sequence ID" value="NZ_FOXV01000026.1"/>
</dbReference>
<protein>
    <recommendedName>
        <fullName evidence="3">DUF3299 domain-containing protein</fullName>
    </recommendedName>
</protein>
<name>A0A1I6AMV2_9RHOB</name>
<keyword evidence="2" id="KW-1185">Reference proteome</keyword>